<protein>
    <submittedName>
        <fullName evidence="1">Iron-sulfur binding hydrogenase</fullName>
    </submittedName>
</protein>
<organism evidence="1 2">
    <name type="scientific">Mesotoga prima</name>
    <dbReference type="NCBI Taxonomy" id="1184387"/>
    <lineage>
        <taxon>Bacteria</taxon>
        <taxon>Thermotogati</taxon>
        <taxon>Thermotogota</taxon>
        <taxon>Thermotogae</taxon>
        <taxon>Kosmotogales</taxon>
        <taxon>Kosmotogaceae</taxon>
        <taxon>Mesotoga</taxon>
    </lineage>
</organism>
<comment type="caution">
    <text evidence="1">The sequence shown here is derived from an EMBL/GenBank/DDBJ whole genome shotgun (WGS) entry which is preliminary data.</text>
</comment>
<accession>A0A101HQ71</accession>
<gene>
    <name evidence="1" type="ORF">XD94_0696</name>
</gene>
<dbReference type="Proteomes" id="UP000054092">
    <property type="component" value="Unassembled WGS sequence"/>
</dbReference>
<sequence length="111" mass="12044">MRLSELVDKCGTKVVTDLPLEADISDAYIGDLLSDVMGNAPSNSIWLTVQSHMNILAVATIVGVKAIVLCNGLHFDDATIRKAEETGIVLMESEETTFDLVYRLIKSGFKG</sequence>
<evidence type="ECO:0000313" key="1">
    <source>
        <dbReference type="EMBL" id="KUK80914.1"/>
    </source>
</evidence>
<evidence type="ECO:0000313" key="2">
    <source>
        <dbReference type="Proteomes" id="UP000054092"/>
    </source>
</evidence>
<reference evidence="2" key="1">
    <citation type="journal article" date="2015" name="MBio">
        <title>Genome-Resolved Metagenomic Analysis Reveals Roles for Candidate Phyla and Other Microbial Community Members in Biogeochemical Transformations in Oil Reservoirs.</title>
        <authorList>
            <person name="Hu P."/>
            <person name="Tom L."/>
            <person name="Singh A."/>
            <person name="Thomas B.C."/>
            <person name="Baker B.J."/>
            <person name="Piceno Y.M."/>
            <person name="Andersen G.L."/>
            <person name="Banfield J.F."/>
        </authorList>
    </citation>
    <scope>NUCLEOTIDE SEQUENCE [LARGE SCALE GENOMIC DNA]</scope>
</reference>
<dbReference type="AlphaFoldDB" id="A0A101HQ71"/>
<dbReference type="EMBL" id="LGGP01000097">
    <property type="protein sequence ID" value="KUK80914.1"/>
    <property type="molecule type" value="Genomic_DNA"/>
</dbReference>
<dbReference type="Gene3D" id="3.40.1390.20">
    <property type="entry name" value="HprK N-terminal domain-like"/>
    <property type="match status" value="1"/>
</dbReference>
<name>A0A101HQ71_9BACT</name>
<dbReference type="PATRIC" id="fig|1184387.3.peg.1078"/>
<dbReference type="InterPro" id="IPR028979">
    <property type="entry name" value="Ser_kin/Pase_Hpr-like_N_sf"/>
</dbReference>
<proteinExistence type="predicted"/>
<dbReference type="SUPFAM" id="SSF75138">
    <property type="entry name" value="HprK N-terminal domain-like"/>
    <property type="match status" value="1"/>
</dbReference>